<evidence type="ECO:0008006" key="4">
    <source>
        <dbReference type="Google" id="ProtNLM"/>
    </source>
</evidence>
<evidence type="ECO:0000313" key="3">
    <source>
        <dbReference type="Proteomes" id="UP001221142"/>
    </source>
</evidence>
<name>A0AAD7B2G7_9AGAR</name>
<protein>
    <recommendedName>
        <fullName evidence="4">F-box domain-containing protein</fullName>
    </recommendedName>
</protein>
<organism evidence="2 3">
    <name type="scientific">Roridomyces roridus</name>
    <dbReference type="NCBI Taxonomy" id="1738132"/>
    <lineage>
        <taxon>Eukaryota</taxon>
        <taxon>Fungi</taxon>
        <taxon>Dikarya</taxon>
        <taxon>Basidiomycota</taxon>
        <taxon>Agaricomycotina</taxon>
        <taxon>Agaricomycetes</taxon>
        <taxon>Agaricomycetidae</taxon>
        <taxon>Agaricales</taxon>
        <taxon>Marasmiineae</taxon>
        <taxon>Mycenaceae</taxon>
        <taxon>Roridomyces</taxon>
    </lineage>
</organism>
<keyword evidence="3" id="KW-1185">Reference proteome</keyword>
<feature type="region of interest" description="Disordered" evidence="1">
    <location>
        <begin position="1"/>
        <end position="23"/>
    </location>
</feature>
<dbReference type="AlphaFoldDB" id="A0AAD7B2G7"/>
<dbReference type="EMBL" id="JARKIF010000047">
    <property type="protein sequence ID" value="KAJ7607875.1"/>
    <property type="molecule type" value="Genomic_DNA"/>
</dbReference>
<gene>
    <name evidence="2" type="ORF">FB45DRAFT_1130546</name>
</gene>
<proteinExistence type="predicted"/>
<reference evidence="2" key="1">
    <citation type="submission" date="2023-03" db="EMBL/GenBank/DDBJ databases">
        <title>Massive genome expansion in bonnet fungi (Mycena s.s.) driven by repeated elements and novel gene families across ecological guilds.</title>
        <authorList>
            <consortium name="Lawrence Berkeley National Laboratory"/>
            <person name="Harder C.B."/>
            <person name="Miyauchi S."/>
            <person name="Viragh M."/>
            <person name="Kuo A."/>
            <person name="Thoen E."/>
            <person name="Andreopoulos B."/>
            <person name="Lu D."/>
            <person name="Skrede I."/>
            <person name="Drula E."/>
            <person name="Henrissat B."/>
            <person name="Morin E."/>
            <person name="Kohler A."/>
            <person name="Barry K."/>
            <person name="LaButti K."/>
            <person name="Morin E."/>
            <person name="Salamov A."/>
            <person name="Lipzen A."/>
            <person name="Mereny Z."/>
            <person name="Hegedus B."/>
            <person name="Baldrian P."/>
            <person name="Stursova M."/>
            <person name="Weitz H."/>
            <person name="Taylor A."/>
            <person name="Grigoriev I.V."/>
            <person name="Nagy L.G."/>
            <person name="Martin F."/>
            <person name="Kauserud H."/>
        </authorList>
    </citation>
    <scope>NUCLEOTIDE SEQUENCE</scope>
    <source>
        <strain evidence="2">9284</strain>
    </source>
</reference>
<comment type="caution">
    <text evidence="2">The sequence shown here is derived from an EMBL/GenBank/DDBJ whole genome shotgun (WGS) entry which is preliminary data.</text>
</comment>
<sequence length="518" mass="59434">MQDPRLHSLLYSNEPPESPDAPAIQSAMSDIDQRISALDLEISGLQSRLGELQEARSALIRSREQYKVILSPLRRLPTETLGEIFVQTIPSMRDLDKWNGFGMNQSPWVLTHVCSRWREIAISLPSLWSLIYVDQRYPLAAAETQVQRAKTLRVHIHGRIGYDLEPISETRILEYLISHSARWEEFSIEMTDDFDILLPTLRDQVPLLRRLSLEWDEDLYIADPEDSIDYFETATSLVDLRLRHRGNPISFSPPLQQLTRYHVDAPWETHQQILSVSPALVEAHISVAHGWEWSGTEKIELRHLQCLYVSWTEIVQSLHVPVLEQVTFHLCSTDNELSLGFDEFMAVTSVTVRRLGLRGLPQADVAQAIMDGYPSVTELAILISGGDDYHFDDEDSNEVDSETEEHALIPDSLISLLDFSFSRDRLPHLTHLHLAFEDELPLDYEVYAGMLGSRWTDDHHLALRVATLQMSSWAPHKPSPDVRHKFDVLRRSGLYFSMDYDGHVLDRLGSWLCQPTWC</sequence>
<dbReference type="Proteomes" id="UP001221142">
    <property type="component" value="Unassembled WGS sequence"/>
</dbReference>
<evidence type="ECO:0000313" key="2">
    <source>
        <dbReference type="EMBL" id="KAJ7607875.1"/>
    </source>
</evidence>
<evidence type="ECO:0000256" key="1">
    <source>
        <dbReference type="SAM" id="MobiDB-lite"/>
    </source>
</evidence>
<accession>A0AAD7B2G7</accession>